<dbReference type="EMBL" id="UINC01013648">
    <property type="protein sequence ID" value="SVA58820.1"/>
    <property type="molecule type" value="Genomic_DNA"/>
</dbReference>
<reference evidence="1" key="1">
    <citation type="submission" date="2018-05" db="EMBL/GenBank/DDBJ databases">
        <authorList>
            <person name="Lanie J.A."/>
            <person name="Ng W.-L."/>
            <person name="Kazmierczak K.M."/>
            <person name="Andrzejewski T.M."/>
            <person name="Davidsen T.M."/>
            <person name="Wayne K.J."/>
            <person name="Tettelin H."/>
            <person name="Glass J.I."/>
            <person name="Rusch D."/>
            <person name="Podicherti R."/>
            <person name="Tsui H.-C.T."/>
            <person name="Winkler M.E."/>
        </authorList>
    </citation>
    <scope>NUCLEOTIDE SEQUENCE</scope>
</reference>
<accession>A0A381X2C0</accession>
<name>A0A381X2C0_9ZZZZ</name>
<dbReference type="Pfam" id="PF16119">
    <property type="entry name" value="DUF4835"/>
    <property type="match status" value="1"/>
</dbReference>
<organism evidence="1">
    <name type="scientific">marine metagenome</name>
    <dbReference type="NCBI Taxonomy" id="408172"/>
    <lineage>
        <taxon>unclassified sequences</taxon>
        <taxon>metagenomes</taxon>
        <taxon>ecological metagenomes</taxon>
    </lineage>
</organism>
<evidence type="ECO:0008006" key="2">
    <source>
        <dbReference type="Google" id="ProtNLM"/>
    </source>
</evidence>
<gene>
    <name evidence="1" type="ORF">METZ01_LOCUS111674</name>
</gene>
<evidence type="ECO:0000313" key="1">
    <source>
        <dbReference type="EMBL" id="SVA58820.1"/>
    </source>
</evidence>
<proteinExistence type="predicted"/>
<sequence length="284" mass="33240">MRNWIFNRYIILSALVVTCINAQFIKVDFTMDDRLLKNDDRQVLLPLKNEIERFFINTTWDEDWNDLGIELNVQIIFQGTATKNGKETFLAQVLFSTKTDQRFFDNSLQFYFNPGGSLYYDPVMFEPLPSFLSFYGNMILAGEIDTYQPNEGSKQYELARSIALRGSASNFSMGWSKRIQLTDDMSTNYGLRKARFAYYYGLELFEDGEIEESIKQFKKMIVGIDEVYDRMPREHYTLYFLKSHATEITQILQILRQTTMIEDLIELDPSNKDIYSKGLKDISP</sequence>
<dbReference type="InterPro" id="IPR032274">
    <property type="entry name" value="DUF4835"/>
</dbReference>
<dbReference type="AlphaFoldDB" id="A0A381X2C0"/>
<protein>
    <recommendedName>
        <fullName evidence="2">DUF4835 domain-containing protein</fullName>
    </recommendedName>
</protein>